<name>A0ABZ3H1X0_GEOAI</name>
<protein>
    <submittedName>
        <fullName evidence="1">Uncharacterized protein</fullName>
    </submittedName>
</protein>
<evidence type="ECO:0000313" key="1">
    <source>
        <dbReference type="EMBL" id="XAT63550.1"/>
    </source>
</evidence>
<proteinExistence type="predicted"/>
<evidence type="ECO:0000313" key="2">
    <source>
        <dbReference type="Proteomes" id="UP001492541"/>
    </source>
</evidence>
<dbReference type="EMBL" id="CP087714">
    <property type="protein sequence ID" value="XAT63550.1"/>
    <property type="molecule type" value="Genomic_DNA"/>
</dbReference>
<dbReference type="GeneID" id="90450002"/>
<keyword evidence="2" id="KW-1185">Reference proteome</keyword>
<sequence length="56" mass="6332">MKSSKKAIKNLEAERQVTVNESRDVASNFPQGMYLYIHQVNNSVSGYDALHSDWSS</sequence>
<dbReference type="RefSeq" id="WP_193807311.1">
    <property type="nucleotide sequence ID" value="NZ_CP087714.1"/>
</dbReference>
<gene>
    <name evidence="1" type="ORF">LPQ35_09870</name>
</gene>
<accession>A0ABZ3H1X0</accession>
<reference evidence="1 2" key="1">
    <citation type="submission" date="2021-11" db="EMBL/GenBank/DDBJ databases">
        <title>Whole genome of Geoglobus acetivorans.</title>
        <authorList>
            <person name="Liu D."/>
        </authorList>
    </citation>
    <scope>NUCLEOTIDE SEQUENCE [LARGE SCALE GENOMIC DNA]</scope>
    <source>
        <strain evidence="1 2">SBH6</strain>
    </source>
</reference>
<dbReference type="Proteomes" id="UP001492541">
    <property type="component" value="Chromosome"/>
</dbReference>
<organism evidence="1 2">
    <name type="scientific">Geoglobus acetivorans</name>
    <dbReference type="NCBI Taxonomy" id="565033"/>
    <lineage>
        <taxon>Archaea</taxon>
        <taxon>Methanobacteriati</taxon>
        <taxon>Methanobacteriota</taxon>
        <taxon>Archaeoglobi</taxon>
        <taxon>Archaeoglobales</taxon>
        <taxon>Archaeoglobaceae</taxon>
        <taxon>Geoglobus</taxon>
    </lineage>
</organism>